<feature type="region of interest" description="Disordered" evidence="1">
    <location>
        <begin position="1"/>
        <end position="20"/>
    </location>
</feature>
<gene>
    <name evidence="2" type="ORF">ERS027659_04450</name>
</gene>
<feature type="compositionally biased region" description="Low complexity" evidence="1">
    <location>
        <begin position="7"/>
        <end position="16"/>
    </location>
</feature>
<accession>A0A654ZP78</accession>
<sequence length="86" mass="8676">MISSNAPTLPLLTTTPSAEKTSSVVGNRSVLASVILEPSTNLPVGGRSVGGASSTCNEPSSEVWETFATALAGSNTFLSRSSFTAA</sequence>
<evidence type="ECO:0000256" key="1">
    <source>
        <dbReference type="SAM" id="MobiDB-lite"/>
    </source>
</evidence>
<dbReference type="EMBL" id="CNFT01001617">
    <property type="protein sequence ID" value="CKT46730.1"/>
    <property type="molecule type" value="Genomic_DNA"/>
</dbReference>
<evidence type="ECO:0000313" key="3">
    <source>
        <dbReference type="Proteomes" id="UP000050164"/>
    </source>
</evidence>
<evidence type="ECO:0000313" key="2">
    <source>
        <dbReference type="EMBL" id="CKT46730.1"/>
    </source>
</evidence>
<reference evidence="2 3" key="1">
    <citation type="submission" date="2015-03" db="EMBL/GenBank/DDBJ databases">
        <authorList>
            <consortium name="Pathogen Informatics"/>
        </authorList>
    </citation>
    <scope>NUCLEOTIDE SEQUENCE [LARGE SCALE GENOMIC DNA]</scope>
    <source>
        <strain evidence="2 3">Bir 185</strain>
    </source>
</reference>
<proteinExistence type="predicted"/>
<protein>
    <submittedName>
        <fullName evidence="2">Uncharacterized protein</fullName>
    </submittedName>
</protein>
<name>A0A654ZP78_MYCTX</name>
<dbReference type="Proteomes" id="UP000050164">
    <property type="component" value="Unassembled WGS sequence"/>
</dbReference>
<dbReference type="AlphaFoldDB" id="A0A654ZP78"/>
<organism evidence="2 3">
    <name type="scientific">Mycobacterium tuberculosis</name>
    <dbReference type="NCBI Taxonomy" id="1773"/>
    <lineage>
        <taxon>Bacteria</taxon>
        <taxon>Bacillati</taxon>
        <taxon>Actinomycetota</taxon>
        <taxon>Actinomycetes</taxon>
        <taxon>Mycobacteriales</taxon>
        <taxon>Mycobacteriaceae</taxon>
        <taxon>Mycobacterium</taxon>
        <taxon>Mycobacterium tuberculosis complex</taxon>
    </lineage>
</organism>